<dbReference type="RefSeq" id="WP_036456878.1">
    <property type="nucleotide sequence ID" value="NZ_BQLC01000257.1"/>
</dbReference>
<name>A0A2Z5Y801_MYCMR</name>
<sequence>MPIPRPTTADAPAMLEPDGWPGIEEDLVSDLAVTLRRTCAQLEDVGEACWEAGALFEDGRWQGPAGAAAAVRFEEILEQMRSVLAALALVTDWHFDVCEFATEVKEDIFAGVLSTQALIEATREAQPEAVPPLIAAQHVSNILKVSGLGLHIGADGTVLLAEI</sequence>
<gene>
    <name evidence="1" type="primary">espK_5</name>
    <name evidence="1" type="ORF">DAVIS_04304</name>
</gene>
<reference evidence="1 2" key="1">
    <citation type="journal article" date="2018" name="Sci. Rep.">
        <title>Extensive genomic diversity among Mycobacterium marinum strains revealed by whole genome sequencing.</title>
        <authorList>
            <person name="Das S."/>
            <person name="Pettersson B.M."/>
            <person name="Behra P.R."/>
            <person name="Mallick A."/>
            <person name="Cheramie M."/>
            <person name="Ramesh M."/>
            <person name="Shirreff L."/>
            <person name="DuCote T."/>
            <person name="Dasgupta S."/>
            <person name="Ennis D.G."/>
            <person name="Kirsebom L.A."/>
        </authorList>
    </citation>
    <scope>NUCLEOTIDE SEQUENCE [LARGE SCALE GENOMIC DNA]</scope>
    <source>
        <strain evidence="1 2">Davis1</strain>
    </source>
</reference>
<protein>
    <submittedName>
        <fullName evidence="1">ESX-1 secretion-associated protein EspK</fullName>
    </submittedName>
</protein>
<organism evidence="1 2">
    <name type="scientific">Mycobacterium marinum</name>
    <dbReference type="NCBI Taxonomy" id="1781"/>
    <lineage>
        <taxon>Bacteria</taxon>
        <taxon>Bacillati</taxon>
        <taxon>Actinomycetota</taxon>
        <taxon>Actinomycetes</taxon>
        <taxon>Mycobacteriales</taxon>
        <taxon>Mycobacteriaceae</taxon>
        <taxon>Mycobacterium</taxon>
        <taxon>Mycobacterium ulcerans group</taxon>
    </lineage>
</organism>
<dbReference type="EMBL" id="PEDF01000166">
    <property type="protein sequence ID" value="RFZ35555.1"/>
    <property type="molecule type" value="Genomic_DNA"/>
</dbReference>
<dbReference type="AlphaFoldDB" id="A0A2Z5Y801"/>
<evidence type="ECO:0000313" key="1">
    <source>
        <dbReference type="EMBL" id="RFZ35555.1"/>
    </source>
</evidence>
<comment type="caution">
    <text evidence="1">The sequence shown here is derived from an EMBL/GenBank/DDBJ whole genome shotgun (WGS) entry which is preliminary data.</text>
</comment>
<evidence type="ECO:0000313" key="2">
    <source>
        <dbReference type="Proteomes" id="UP000257451"/>
    </source>
</evidence>
<accession>A0A2Z5Y801</accession>
<proteinExistence type="predicted"/>
<dbReference type="Proteomes" id="UP000257451">
    <property type="component" value="Unassembled WGS sequence"/>
</dbReference>